<dbReference type="Pfam" id="PF03544">
    <property type="entry name" value="TonB_C"/>
    <property type="match status" value="1"/>
</dbReference>
<dbReference type="SUPFAM" id="SSF74653">
    <property type="entry name" value="TolA/TonB C-terminal domain"/>
    <property type="match status" value="1"/>
</dbReference>
<evidence type="ECO:0000313" key="7">
    <source>
        <dbReference type="Proteomes" id="UP000054223"/>
    </source>
</evidence>
<dbReference type="Proteomes" id="UP000054223">
    <property type="component" value="Unassembled WGS sequence"/>
</dbReference>
<dbReference type="InterPro" id="IPR037682">
    <property type="entry name" value="TonB_C"/>
</dbReference>
<gene>
    <name evidence="6" type="ORF">ASU33_12145</name>
</gene>
<evidence type="ECO:0000256" key="2">
    <source>
        <dbReference type="ARBA" id="ARBA00022692"/>
    </source>
</evidence>
<proteinExistence type="predicted"/>
<dbReference type="InterPro" id="IPR006260">
    <property type="entry name" value="TonB/TolA_C"/>
</dbReference>
<dbReference type="AlphaFoldDB" id="A0A9X0L5R0"/>
<feature type="domain" description="TonB C-terminal" evidence="5">
    <location>
        <begin position="194"/>
        <end position="251"/>
    </location>
</feature>
<keyword evidence="7" id="KW-1185">Reference proteome</keyword>
<evidence type="ECO:0000256" key="3">
    <source>
        <dbReference type="ARBA" id="ARBA00022989"/>
    </source>
</evidence>
<dbReference type="Gene3D" id="3.30.1150.10">
    <property type="match status" value="1"/>
</dbReference>
<dbReference type="NCBIfam" id="TIGR01352">
    <property type="entry name" value="tonB_Cterm"/>
    <property type="match status" value="1"/>
</dbReference>
<protein>
    <recommendedName>
        <fullName evidence="5">TonB C-terminal domain-containing protein</fullName>
    </recommendedName>
</protein>
<accession>A0A9X0L5R0</accession>
<keyword evidence="3" id="KW-1133">Transmembrane helix</keyword>
<reference evidence="6 7" key="1">
    <citation type="submission" date="2015-11" db="EMBL/GenBank/DDBJ databases">
        <title>Solirubrum puertoriconensis gen. nov. an environmental bacteria isolated in Puerto Rico.</title>
        <authorList>
            <person name="Cuebas-Irizarry M.F."/>
            <person name="Montalvo-Rodriguez R."/>
        </authorList>
    </citation>
    <scope>NUCLEOTIDE SEQUENCE [LARGE SCALE GENOMIC DNA]</scope>
    <source>
        <strain evidence="6 7">MC1A</strain>
    </source>
</reference>
<dbReference type="Pfam" id="PF07661">
    <property type="entry name" value="MORN_2"/>
    <property type="match status" value="2"/>
</dbReference>
<dbReference type="EMBL" id="LNAL01000006">
    <property type="protein sequence ID" value="KUG08867.1"/>
    <property type="molecule type" value="Genomic_DNA"/>
</dbReference>
<evidence type="ECO:0000256" key="1">
    <source>
        <dbReference type="ARBA" id="ARBA00004167"/>
    </source>
</evidence>
<organism evidence="6 7">
    <name type="scientific">Solirubrum puertoriconensis</name>
    <dbReference type="NCBI Taxonomy" id="1751427"/>
    <lineage>
        <taxon>Bacteria</taxon>
        <taxon>Pseudomonadati</taxon>
        <taxon>Bacteroidota</taxon>
        <taxon>Cytophagia</taxon>
        <taxon>Cytophagales</taxon>
    </lineage>
</organism>
<dbReference type="InterPro" id="IPR011652">
    <property type="entry name" value="MORN_2"/>
</dbReference>
<dbReference type="GO" id="GO:0016020">
    <property type="term" value="C:membrane"/>
    <property type="evidence" value="ECO:0007669"/>
    <property type="project" value="UniProtKB-SubCell"/>
</dbReference>
<evidence type="ECO:0000313" key="6">
    <source>
        <dbReference type="EMBL" id="KUG08867.1"/>
    </source>
</evidence>
<comment type="subcellular location">
    <subcellularLocation>
        <location evidence="1">Membrane</location>
        <topology evidence="1">Single-pass membrane protein</topology>
    </subcellularLocation>
</comment>
<name>A0A9X0L5R0_SOLP1</name>
<dbReference type="Gene3D" id="2.20.110.10">
    <property type="entry name" value="Histone H3 K4-specific methyltransferase SET7/9 N-terminal domain"/>
    <property type="match status" value="1"/>
</dbReference>
<evidence type="ECO:0000259" key="5">
    <source>
        <dbReference type="Pfam" id="PF03544"/>
    </source>
</evidence>
<dbReference type="SUPFAM" id="SSF82185">
    <property type="entry name" value="Histone H3 K4-specific methyltransferase SET7/9 N-terminal domain"/>
    <property type="match status" value="1"/>
</dbReference>
<evidence type="ECO:0000256" key="4">
    <source>
        <dbReference type="ARBA" id="ARBA00023136"/>
    </source>
</evidence>
<sequence>MALALLLAAPAASAQVKVVSTLEQLEGQKAGIRYYDRNAVPLPDAKGAHSYDIMRRADSLGVKWRVRRYTVQGHQQLLDAGFSSDLPHGTLQARSREWYPNGQLREDVSYRNGKPDGPMKTYFPDGKLRRDQQVRAGTVVKGECYGPGGQALDECPAYRTLAKLTGKGAGQGVVFQAMQKQFVQFLPKGYSRATDASVHVAFGVDSLGNVHSARVLASDDGALNAAALETVRRLPRLVPATEEGRSVSSAMEGQFFYYPTRRAATAAADE</sequence>
<keyword evidence="2" id="KW-0812">Transmembrane</keyword>
<dbReference type="GO" id="GO:0055085">
    <property type="term" value="P:transmembrane transport"/>
    <property type="evidence" value="ECO:0007669"/>
    <property type="project" value="InterPro"/>
</dbReference>
<comment type="caution">
    <text evidence="6">The sequence shown here is derived from an EMBL/GenBank/DDBJ whole genome shotgun (WGS) entry which is preliminary data.</text>
</comment>
<keyword evidence="4" id="KW-0472">Membrane</keyword>